<reference evidence="1" key="1">
    <citation type="submission" date="2019-12" db="EMBL/GenBank/DDBJ databases">
        <authorList>
            <person name="Zhou D."/>
        </authorList>
    </citation>
    <scope>NUCLEOTIDE SEQUENCE</scope>
    <source>
        <strain evidence="1">111119051</strain>
        <plasmid evidence="1">p19051-FIIK</plasmid>
    </source>
</reference>
<accession>A0A6H1PSU1</accession>
<dbReference type="AlphaFoldDB" id="A0A6H1PSU1"/>
<protein>
    <submittedName>
        <fullName evidence="1">Uncharacterized protein</fullName>
    </submittedName>
</protein>
<geneLocation type="plasmid" evidence="1">
    <name>p19051-FIIK</name>
</geneLocation>
<keyword evidence="1" id="KW-0614">Plasmid</keyword>
<organism evidence="1">
    <name type="scientific">Klebsiella pneumoniae</name>
    <dbReference type="NCBI Taxonomy" id="573"/>
    <lineage>
        <taxon>Bacteria</taxon>
        <taxon>Pseudomonadati</taxon>
        <taxon>Pseudomonadota</taxon>
        <taxon>Gammaproteobacteria</taxon>
        <taxon>Enterobacterales</taxon>
        <taxon>Enterobacteriaceae</taxon>
        <taxon>Klebsiella/Raoultella group</taxon>
        <taxon>Klebsiella</taxon>
        <taxon>Klebsiella pneumoniae complex</taxon>
    </lineage>
</organism>
<evidence type="ECO:0000313" key="1">
    <source>
        <dbReference type="EMBL" id="QIZ17614.1"/>
    </source>
</evidence>
<proteinExistence type="predicted"/>
<dbReference type="EMBL" id="MN823997">
    <property type="protein sequence ID" value="QIZ17614.1"/>
    <property type="molecule type" value="Genomic_DNA"/>
</dbReference>
<name>A0A6H1PSU1_KLEPN</name>
<sequence length="67" mass="7881">MLIATYRSVIISLADIFNNITTLKSILRRREKPFINISLKQPAVMSPVVRERLWYRVITGSKEKEIY</sequence>